<dbReference type="OMA" id="HCIHGWV"/>
<sequence length="127" mass="13903">MKLLIVLAALVVVAFACHSDHECGHLTNCQSHQRPQCHDGRCICNGINNFSDHHIGKRQPGTCTDDDFSNCSCEHGGTPACKHGHCHCNHHVFRQPGTCTDDDFSNCTCEHGGTPACKHGHCHCNHH</sequence>
<dbReference type="RefSeq" id="XP_009058633.1">
    <property type="nucleotide sequence ID" value="XM_009060385.1"/>
</dbReference>
<proteinExistence type="predicted"/>
<organism evidence="2 3">
    <name type="scientific">Lottia gigantea</name>
    <name type="common">Giant owl limpet</name>
    <dbReference type="NCBI Taxonomy" id="225164"/>
    <lineage>
        <taxon>Eukaryota</taxon>
        <taxon>Metazoa</taxon>
        <taxon>Spiralia</taxon>
        <taxon>Lophotrochozoa</taxon>
        <taxon>Mollusca</taxon>
        <taxon>Gastropoda</taxon>
        <taxon>Patellogastropoda</taxon>
        <taxon>Lottioidea</taxon>
        <taxon>Lottiidae</taxon>
        <taxon>Lottia</taxon>
    </lineage>
</organism>
<dbReference type="GeneID" id="20239565"/>
<evidence type="ECO:0000313" key="2">
    <source>
        <dbReference type="EMBL" id="ESO90634.1"/>
    </source>
</evidence>
<feature type="chain" id="PRO_5004717968" evidence="1">
    <location>
        <begin position="17"/>
        <end position="127"/>
    </location>
</feature>
<dbReference type="HOGENOM" id="CLU_1972993_0_0_1"/>
<dbReference type="KEGG" id="lgi:LOTGIDRAFT_163834"/>
<evidence type="ECO:0000256" key="1">
    <source>
        <dbReference type="SAM" id="SignalP"/>
    </source>
</evidence>
<dbReference type="EMBL" id="KB202367">
    <property type="protein sequence ID" value="ESO90634.1"/>
    <property type="molecule type" value="Genomic_DNA"/>
</dbReference>
<name>V4BNY6_LOTGI</name>
<protein>
    <submittedName>
        <fullName evidence="2">Uncharacterized protein</fullName>
    </submittedName>
</protein>
<dbReference type="OrthoDB" id="6111064at2759"/>
<keyword evidence="3" id="KW-1185">Reference proteome</keyword>
<dbReference type="PROSITE" id="PS51257">
    <property type="entry name" value="PROKAR_LIPOPROTEIN"/>
    <property type="match status" value="1"/>
</dbReference>
<feature type="signal peptide" evidence="1">
    <location>
        <begin position="1"/>
        <end position="16"/>
    </location>
</feature>
<keyword evidence="1" id="KW-0732">Signal</keyword>
<dbReference type="AlphaFoldDB" id="V4BNY6"/>
<dbReference type="Proteomes" id="UP000030746">
    <property type="component" value="Unassembled WGS sequence"/>
</dbReference>
<gene>
    <name evidence="2" type="ORF">LOTGIDRAFT_163834</name>
</gene>
<dbReference type="CTD" id="20239565"/>
<accession>V4BNY6</accession>
<evidence type="ECO:0000313" key="3">
    <source>
        <dbReference type="Proteomes" id="UP000030746"/>
    </source>
</evidence>
<reference evidence="2 3" key="1">
    <citation type="journal article" date="2013" name="Nature">
        <title>Insights into bilaterian evolution from three spiralian genomes.</title>
        <authorList>
            <person name="Simakov O."/>
            <person name="Marletaz F."/>
            <person name="Cho S.J."/>
            <person name="Edsinger-Gonzales E."/>
            <person name="Havlak P."/>
            <person name="Hellsten U."/>
            <person name="Kuo D.H."/>
            <person name="Larsson T."/>
            <person name="Lv J."/>
            <person name="Arendt D."/>
            <person name="Savage R."/>
            <person name="Osoegawa K."/>
            <person name="de Jong P."/>
            <person name="Grimwood J."/>
            <person name="Chapman J.A."/>
            <person name="Shapiro H."/>
            <person name="Aerts A."/>
            <person name="Otillar R.P."/>
            <person name="Terry A.Y."/>
            <person name="Boore J.L."/>
            <person name="Grigoriev I.V."/>
            <person name="Lindberg D.R."/>
            <person name="Seaver E.C."/>
            <person name="Weisblat D.A."/>
            <person name="Putnam N.H."/>
            <person name="Rokhsar D.S."/>
        </authorList>
    </citation>
    <scope>NUCLEOTIDE SEQUENCE [LARGE SCALE GENOMIC DNA]</scope>
</reference>